<gene>
    <name evidence="2" type="ORF">PECAL_1P22760</name>
</gene>
<dbReference type="AlphaFoldDB" id="A0A8J2SDX3"/>
<evidence type="ECO:0000313" key="3">
    <source>
        <dbReference type="Proteomes" id="UP000789595"/>
    </source>
</evidence>
<name>A0A8J2SDX3_9STRA</name>
<evidence type="ECO:0000313" key="2">
    <source>
        <dbReference type="EMBL" id="CAH0365819.1"/>
    </source>
</evidence>
<organism evidence="2 3">
    <name type="scientific">Pelagomonas calceolata</name>
    <dbReference type="NCBI Taxonomy" id="35677"/>
    <lineage>
        <taxon>Eukaryota</taxon>
        <taxon>Sar</taxon>
        <taxon>Stramenopiles</taxon>
        <taxon>Ochrophyta</taxon>
        <taxon>Pelagophyceae</taxon>
        <taxon>Pelagomonadales</taxon>
        <taxon>Pelagomonadaceae</taxon>
        <taxon>Pelagomonas</taxon>
    </lineage>
</organism>
<keyword evidence="1" id="KW-1133">Transmembrane helix</keyword>
<feature type="transmembrane region" description="Helical" evidence="1">
    <location>
        <begin position="25"/>
        <end position="46"/>
    </location>
</feature>
<accession>A0A8J2SDX3</accession>
<keyword evidence="1" id="KW-0812">Transmembrane</keyword>
<feature type="transmembrane region" description="Helical" evidence="1">
    <location>
        <begin position="118"/>
        <end position="137"/>
    </location>
</feature>
<sequence length="203" mass="23124">MIDQADFLKTTKKDTKLWARFTKRAAHILLISAFALSVFSIFATTVTGTMLKSLGDRDIAEEYEETISPMGFLHKNLPFEFLISRFSFLQGLLHWIAGVALMYIGNAPAAGGKASTKMFYFIGTSLMSALLLMIAFLNKHMNFYASYLHMIADFHLQFFQQYFLCTPVRPMAWLAAAVFTLSCKYFYEAIMAEDDDEDHGKRE</sequence>
<comment type="caution">
    <text evidence="2">The sequence shown here is derived from an EMBL/GenBank/DDBJ whole genome shotgun (WGS) entry which is preliminary data.</text>
</comment>
<keyword evidence="3" id="KW-1185">Reference proteome</keyword>
<dbReference type="Proteomes" id="UP000789595">
    <property type="component" value="Unassembled WGS sequence"/>
</dbReference>
<dbReference type="OrthoDB" id="43491at2759"/>
<dbReference type="EMBL" id="CAKKNE010000001">
    <property type="protein sequence ID" value="CAH0365819.1"/>
    <property type="molecule type" value="Genomic_DNA"/>
</dbReference>
<feature type="transmembrane region" description="Helical" evidence="1">
    <location>
        <begin position="86"/>
        <end position="106"/>
    </location>
</feature>
<evidence type="ECO:0000256" key="1">
    <source>
        <dbReference type="SAM" id="Phobius"/>
    </source>
</evidence>
<protein>
    <submittedName>
        <fullName evidence="2">Uncharacterized protein</fullName>
    </submittedName>
</protein>
<proteinExistence type="predicted"/>
<reference evidence="2" key="1">
    <citation type="submission" date="2021-11" db="EMBL/GenBank/DDBJ databases">
        <authorList>
            <consortium name="Genoscope - CEA"/>
            <person name="William W."/>
        </authorList>
    </citation>
    <scope>NUCLEOTIDE SEQUENCE</scope>
</reference>
<keyword evidence="1" id="KW-0472">Membrane</keyword>